<evidence type="ECO:0000259" key="5">
    <source>
        <dbReference type="PROSITE" id="PS51352"/>
    </source>
</evidence>
<dbReference type="PANTHER" id="PTHR12151:SF25">
    <property type="entry name" value="LINALOOL DEHYDRATASE_ISOMERASE DOMAIN-CONTAINING PROTEIN"/>
    <property type="match status" value="1"/>
</dbReference>
<dbReference type="Gene3D" id="3.40.30.10">
    <property type="entry name" value="Glutaredoxin"/>
    <property type="match status" value="1"/>
</dbReference>
<dbReference type="RefSeq" id="WP_058448176.1">
    <property type="nucleotide sequence ID" value="NZ_CAAAJF010000003.1"/>
</dbReference>
<dbReference type="OrthoDB" id="9790194at2"/>
<accession>A0A0W0V0B4</accession>
<comment type="caution">
    <text evidence="6">The sequence shown here is derived from an EMBL/GenBank/DDBJ whole genome shotgun (WGS) entry which is preliminary data.</text>
</comment>
<feature type="binding site" evidence="3">
    <location>
        <position position="179"/>
    </location>
    <ligand>
        <name>Cu cation</name>
        <dbReference type="ChEBI" id="CHEBI:23378"/>
    </ligand>
</feature>
<dbReference type="GO" id="GO:0046872">
    <property type="term" value="F:metal ion binding"/>
    <property type="evidence" value="ECO:0007669"/>
    <property type="project" value="UniProtKB-KW"/>
</dbReference>
<reference evidence="6 8" key="1">
    <citation type="submission" date="2015-11" db="EMBL/GenBank/DDBJ databases">
        <title>Genomic analysis of 38 Legionella species identifies large and diverse effector repertoires.</title>
        <authorList>
            <person name="Burstein D."/>
            <person name="Amaro F."/>
            <person name="Zusman T."/>
            <person name="Lifshitz Z."/>
            <person name="Cohen O."/>
            <person name="Gilbert J.A."/>
            <person name="Pupko T."/>
            <person name="Shuman H.A."/>
            <person name="Segal G."/>
        </authorList>
    </citation>
    <scope>NUCLEOTIDE SEQUENCE [LARGE SCALE GENOMIC DNA]</scope>
    <source>
        <strain evidence="6 8">JA-26-G1-E2</strain>
    </source>
</reference>
<dbReference type="InterPro" id="IPR003782">
    <property type="entry name" value="SCO1/SenC"/>
</dbReference>
<dbReference type="CDD" id="cd02968">
    <property type="entry name" value="SCO"/>
    <property type="match status" value="1"/>
</dbReference>
<evidence type="ECO:0000313" key="8">
    <source>
        <dbReference type="Proteomes" id="UP000054715"/>
    </source>
</evidence>
<proteinExistence type="inferred from homology"/>
<organism evidence="6 8">
    <name type="scientific">Legionella jamestowniensis</name>
    <dbReference type="NCBI Taxonomy" id="455"/>
    <lineage>
        <taxon>Bacteria</taxon>
        <taxon>Pseudomonadati</taxon>
        <taxon>Pseudomonadota</taxon>
        <taxon>Gammaproteobacteria</taxon>
        <taxon>Legionellales</taxon>
        <taxon>Legionellaceae</taxon>
        <taxon>Legionella</taxon>
    </lineage>
</organism>
<dbReference type="PANTHER" id="PTHR12151">
    <property type="entry name" value="ELECTRON TRANSPORT PROTIN SCO1/SENC FAMILY MEMBER"/>
    <property type="match status" value="1"/>
</dbReference>
<protein>
    <submittedName>
        <fullName evidence="7">Photosynthetic protein synthase I</fullName>
    </submittedName>
    <submittedName>
        <fullName evidence="6">SCO1/SenC family transporter protein</fullName>
    </submittedName>
</protein>
<evidence type="ECO:0000313" key="6">
    <source>
        <dbReference type="EMBL" id="KTD13302.1"/>
    </source>
</evidence>
<comment type="similarity">
    <text evidence="1">Belongs to the SCO1/2 family.</text>
</comment>
<dbReference type="InterPro" id="IPR036249">
    <property type="entry name" value="Thioredoxin-like_sf"/>
</dbReference>
<gene>
    <name evidence="7" type="ORF">A8135_12300</name>
    <name evidence="6" type="ORF">Ljam_0092</name>
</gene>
<dbReference type="SUPFAM" id="SSF52833">
    <property type="entry name" value="Thioredoxin-like"/>
    <property type="match status" value="1"/>
</dbReference>
<evidence type="ECO:0000256" key="4">
    <source>
        <dbReference type="PIRSR" id="PIRSR603782-2"/>
    </source>
</evidence>
<evidence type="ECO:0000256" key="1">
    <source>
        <dbReference type="ARBA" id="ARBA00010996"/>
    </source>
</evidence>
<evidence type="ECO:0000256" key="3">
    <source>
        <dbReference type="PIRSR" id="PIRSR603782-1"/>
    </source>
</evidence>
<dbReference type="Pfam" id="PF02630">
    <property type="entry name" value="SCO1-SenC"/>
    <property type="match status" value="1"/>
</dbReference>
<keyword evidence="4" id="KW-1015">Disulfide bond</keyword>
<dbReference type="Proteomes" id="UP000093336">
    <property type="component" value="Unassembled WGS sequence"/>
</dbReference>
<evidence type="ECO:0000313" key="7">
    <source>
        <dbReference type="EMBL" id="OCH98330.1"/>
    </source>
</evidence>
<keyword evidence="9" id="KW-1185">Reference proteome</keyword>
<feature type="domain" description="Thioredoxin" evidence="5">
    <location>
        <begin position="47"/>
        <end position="214"/>
    </location>
</feature>
<keyword evidence="2 3" id="KW-0186">Copper</keyword>
<feature type="disulfide bond" description="Redox-active" evidence="4">
    <location>
        <begin position="85"/>
        <end position="89"/>
    </location>
</feature>
<keyword evidence="3" id="KW-0479">Metal-binding</keyword>
<dbReference type="AlphaFoldDB" id="A0A0W0V0B4"/>
<dbReference type="InterPro" id="IPR013766">
    <property type="entry name" value="Thioredoxin_domain"/>
</dbReference>
<dbReference type="PROSITE" id="PS51352">
    <property type="entry name" value="THIOREDOXIN_2"/>
    <property type="match status" value="1"/>
</dbReference>
<feature type="binding site" evidence="3">
    <location>
        <position position="89"/>
    </location>
    <ligand>
        <name>Cu cation</name>
        <dbReference type="ChEBI" id="CHEBI:23378"/>
    </ligand>
</feature>
<name>A0A0W0V0B4_9GAMM</name>
<feature type="binding site" evidence="3">
    <location>
        <position position="85"/>
    </location>
    <ligand>
        <name>Cu cation</name>
        <dbReference type="ChEBI" id="CHEBI:23378"/>
    </ligand>
</feature>
<sequence length="214" mass="24033">MSAKVNSRVLVGAIFLAFIAILGGMFAAQYLNTGKKINTEQFNGTYLETPREINQFTLTGVDNQPFNNQSLKGQWTMIFFGFTNCGYLCPTTMAELAKMYRTLEEEGVQPLPRVVMVSIDPDRDNLEKLNQYVKAFDPHFYGARGSDEIVKQMTREMGIAYAKIAIPNDNDPHNYDVQHSGAVMVFNPNGELNAFFTTPHQANLLAKDYQLLVS</sequence>
<dbReference type="PATRIC" id="fig|455.5.peg.95"/>
<dbReference type="STRING" id="455.Ljam_0092"/>
<evidence type="ECO:0000256" key="2">
    <source>
        <dbReference type="ARBA" id="ARBA00023008"/>
    </source>
</evidence>
<dbReference type="EMBL" id="LNYG01000001">
    <property type="protein sequence ID" value="KTD13302.1"/>
    <property type="molecule type" value="Genomic_DNA"/>
</dbReference>
<dbReference type="EMBL" id="LYOZ01000016">
    <property type="protein sequence ID" value="OCH98330.1"/>
    <property type="molecule type" value="Genomic_DNA"/>
</dbReference>
<dbReference type="Proteomes" id="UP000054715">
    <property type="component" value="Unassembled WGS sequence"/>
</dbReference>
<evidence type="ECO:0000313" key="9">
    <source>
        <dbReference type="Proteomes" id="UP000093336"/>
    </source>
</evidence>
<reference evidence="7 9" key="2">
    <citation type="submission" date="2016-05" db="EMBL/GenBank/DDBJ databases">
        <authorList>
            <person name="Prochazka B."/>
            <person name="Indra A."/>
            <person name="Hasenberger P."/>
            <person name="Blaschitz M."/>
            <person name="Wagner L."/>
            <person name="Wewalka G."/>
            <person name="Sorschag S."/>
            <person name="Schmid D."/>
            <person name="Ruppitsch W."/>
        </authorList>
    </citation>
    <scope>NUCLEOTIDE SEQUENCE [LARGE SCALE GENOMIC DNA]</scope>
    <source>
        <strain evidence="7 9">974010_12</strain>
    </source>
</reference>